<protein>
    <submittedName>
        <fullName evidence="2">Uncharacterized protein</fullName>
    </submittedName>
</protein>
<reference evidence="3" key="1">
    <citation type="submission" date="2016-12" db="EMBL/GenBank/DDBJ databases">
        <authorList>
            <person name="Varghese N."/>
            <person name="Submissions S."/>
        </authorList>
    </citation>
    <scope>NUCLEOTIDE SEQUENCE [LARGE SCALE GENOMIC DNA]</scope>
    <source>
        <strain evidence="3">DSM 45599</strain>
    </source>
</reference>
<name>A0A1N6AS95_9ACTN</name>
<dbReference type="AlphaFoldDB" id="A0A1N6AS95"/>
<accession>A0A1N6AS95</accession>
<keyword evidence="3" id="KW-1185">Reference proteome</keyword>
<dbReference type="STRING" id="709881.SAMN04489832_6058"/>
<dbReference type="Proteomes" id="UP000185124">
    <property type="component" value="Unassembled WGS sequence"/>
</dbReference>
<dbReference type="EMBL" id="FSQT01000002">
    <property type="protein sequence ID" value="SIN36909.1"/>
    <property type="molecule type" value="Genomic_DNA"/>
</dbReference>
<organism evidence="2 3">
    <name type="scientific">Micromonospora cremea</name>
    <dbReference type="NCBI Taxonomy" id="709881"/>
    <lineage>
        <taxon>Bacteria</taxon>
        <taxon>Bacillati</taxon>
        <taxon>Actinomycetota</taxon>
        <taxon>Actinomycetes</taxon>
        <taxon>Micromonosporales</taxon>
        <taxon>Micromonosporaceae</taxon>
        <taxon>Micromonospora</taxon>
    </lineage>
</organism>
<feature type="compositionally biased region" description="Basic and acidic residues" evidence="1">
    <location>
        <begin position="21"/>
        <end position="50"/>
    </location>
</feature>
<proteinExistence type="predicted"/>
<gene>
    <name evidence="2" type="ORF">SAMN04489832_6058</name>
</gene>
<evidence type="ECO:0000313" key="3">
    <source>
        <dbReference type="Proteomes" id="UP000185124"/>
    </source>
</evidence>
<sequence length="50" mass="5550">MPERPVARDDAAIEHPPPPELSREPRVSAPDARDADGADDHKNHDPYQPL</sequence>
<feature type="region of interest" description="Disordered" evidence="1">
    <location>
        <begin position="1"/>
        <end position="50"/>
    </location>
</feature>
<dbReference type="RefSeq" id="WP_159451089.1">
    <property type="nucleotide sequence ID" value="NZ_FSQT01000002.1"/>
</dbReference>
<evidence type="ECO:0000256" key="1">
    <source>
        <dbReference type="SAM" id="MobiDB-lite"/>
    </source>
</evidence>
<feature type="compositionally biased region" description="Basic and acidic residues" evidence="1">
    <location>
        <begin position="1"/>
        <end position="13"/>
    </location>
</feature>
<evidence type="ECO:0000313" key="2">
    <source>
        <dbReference type="EMBL" id="SIN36909.1"/>
    </source>
</evidence>